<organism evidence="1 2">
    <name type="scientific">Erythroxylum novogranatense</name>
    <dbReference type="NCBI Taxonomy" id="1862640"/>
    <lineage>
        <taxon>Eukaryota</taxon>
        <taxon>Viridiplantae</taxon>
        <taxon>Streptophyta</taxon>
        <taxon>Embryophyta</taxon>
        <taxon>Tracheophyta</taxon>
        <taxon>Spermatophyta</taxon>
        <taxon>Magnoliopsida</taxon>
        <taxon>eudicotyledons</taxon>
        <taxon>Gunneridae</taxon>
        <taxon>Pentapetalae</taxon>
        <taxon>rosids</taxon>
        <taxon>fabids</taxon>
        <taxon>Malpighiales</taxon>
        <taxon>Erythroxylaceae</taxon>
        <taxon>Erythroxylum</taxon>
    </lineage>
</organism>
<dbReference type="InterPro" id="IPR014718">
    <property type="entry name" value="GH-type_carb-bd"/>
</dbReference>
<dbReference type="GO" id="GO:0005975">
    <property type="term" value="P:carbohydrate metabolic process"/>
    <property type="evidence" value="ECO:0007669"/>
    <property type="project" value="InterPro"/>
</dbReference>
<comment type="caution">
    <text evidence="1">The sequence shown here is derived from an EMBL/GenBank/DDBJ whole genome shotgun (WGS) entry which is preliminary data.</text>
</comment>
<dbReference type="GO" id="GO:0005737">
    <property type="term" value="C:cytoplasm"/>
    <property type="evidence" value="ECO:0007669"/>
    <property type="project" value="TreeGrafter"/>
</dbReference>
<dbReference type="PANTHER" id="PTHR11122">
    <property type="entry name" value="APOSPORY-ASSOCIATED PROTEIN C-RELATED"/>
    <property type="match status" value="1"/>
</dbReference>
<dbReference type="GO" id="GO:0030246">
    <property type="term" value="F:carbohydrate binding"/>
    <property type="evidence" value="ECO:0007669"/>
    <property type="project" value="InterPro"/>
</dbReference>
<evidence type="ECO:0000313" key="1">
    <source>
        <dbReference type="EMBL" id="KAJ8771735.1"/>
    </source>
</evidence>
<name>A0AAV8U0Y8_9ROSI</name>
<dbReference type="Proteomes" id="UP001159364">
    <property type="component" value="Linkage Group LG02"/>
</dbReference>
<evidence type="ECO:0000313" key="2">
    <source>
        <dbReference type="Proteomes" id="UP001159364"/>
    </source>
</evidence>
<dbReference type="GO" id="GO:0047938">
    <property type="term" value="F:glucose-6-phosphate 1-epimerase activity"/>
    <property type="evidence" value="ECO:0007669"/>
    <property type="project" value="TreeGrafter"/>
</dbReference>
<protein>
    <recommendedName>
        <fullName evidence="3">NDH-dependent cyclic electron flow 5</fullName>
    </recommendedName>
</protein>
<evidence type="ECO:0008006" key="3">
    <source>
        <dbReference type="Google" id="ProtNLM"/>
    </source>
</evidence>
<proteinExistence type="predicted"/>
<accession>A0AAV8U0Y8</accession>
<sequence length="393" mass="43101">MTMVINSLFSLNFTAKPSSIPVTGHPLLLNSLLPSGYLQCRIRKRELSLPLVASIPYQPVNVDYLEHEFGGHGVTFEGLGDVCIAKMGLANGSTATLMLPSGLITSYKPRMWHGGTLELLQTSVSEGKEGTAVIQGGVSLAFDFESDDDTSWFPSNWSLRDVRGNSHDSIQVELIGNDTKDMVGVKYIISLKEDTLSSQLVVSNSTSSPIMLSGSLVSHITVSSPEATYAYGLEGSNIFNRPIFLSNFSIVPAGLENVFVSDQPRSEVVFKGILTGQGVSLKVVPKGKGQRPENMEILEEEEDDNYKNLTEKMSRIYTNAPRDFTVIDRGRRNSIAIIREGFRELYIFSPGSDYESYSKYSYVCIGQSALLEPVTLGPNDTWTGGQHLHNPNL</sequence>
<dbReference type="EMBL" id="JAIWQS010000002">
    <property type="protein sequence ID" value="KAJ8771735.1"/>
    <property type="molecule type" value="Genomic_DNA"/>
</dbReference>
<reference evidence="1 2" key="1">
    <citation type="submission" date="2021-09" db="EMBL/GenBank/DDBJ databases">
        <title>Genomic insights and catalytic innovation underlie evolution of tropane alkaloids biosynthesis.</title>
        <authorList>
            <person name="Wang Y.-J."/>
            <person name="Tian T."/>
            <person name="Huang J.-P."/>
            <person name="Huang S.-X."/>
        </authorList>
    </citation>
    <scope>NUCLEOTIDE SEQUENCE [LARGE SCALE GENOMIC DNA]</scope>
    <source>
        <strain evidence="1">KIB-2018</strain>
        <tissue evidence="1">Leaf</tissue>
    </source>
</reference>
<dbReference type="InterPro" id="IPR011013">
    <property type="entry name" value="Gal_mutarotase_sf_dom"/>
</dbReference>
<dbReference type="AlphaFoldDB" id="A0AAV8U0Y8"/>
<dbReference type="SUPFAM" id="SSF74650">
    <property type="entry name" value="Galactose mutarotase-like"/>
    <property type="match status" value="1"/>
</dbReference>
<gene>
    <name evidence="1" type="ORF">K2173_026912</name>
</gene>
<keyword evidence="2" id="KW-1185">Reference proteome</keyword>
<dbReference type="PANTHER" id="PTHR11122:SF15">
    <property type="entry name" value="PROTEIN NDH-DEPENDENT CYCLIC ELECTRON FLOW 5"/>
    <property type="match status" value="1"/>
</dbReference>
<dbReference type="Gene3D" id="2.70.98.10">
    <property type="match status" value="1"/>
</dbReference>